<dbReference type="PROSITE" id="PS51014">
    <property type="entry name" value="COBK_CBIJ"/>
    <property type="match status" value="1"/>
</dbReference>
<evidence type="ECO:0000256" key="2">
    <source>
        <dbReference type="ARBA" id="ARBA00022573"/>
    </source>
</evidence>
<dbReference type="InterPro" id="IPR014777">
    <property type="entry name" value="4pyrrole_Mease_sub1"/>
</dbReference>
<dbReference type="InterPro" id="IPR003723">
    <property type="entry name" value="Precorrin-6x_reduct"/>
</dbReference>
<dbReference type="Gene3D" id="3.40.50.150">
    <property type="entry name" value="Vaccinia Virus protein VP39"/>
    <property type="match status" value="1"/>
</dbReference>
<dbReference type="SUPFAM" id="SSF53790">
    <property type="entry name" value="Tetrapyrrole methylase"/>
    <property type="match status" value="1"/>
</dbReference>
<dbReference type="InterPro" id="IPR035996">
    <property type="entry name" value="4pyrrol_Methylase_sf"/>
</dbReference>
<reference evidence="7" key="2">
    <citation type="journal article" date="2021" name="PeerJ">
        <title>Extensive microbial diversity within the chicken gut microbiome revealed by metagenomics and culture.</title>
        <authorList>
            <person name="Gilroy R."/>
            <person name="Ravi A."/>
            <person name="Getino M."/>
            <person name="Pursley I."/>
            <person name="Horton D.L."/>
            <person name="Alikhan N.F."/>
            <person name="Baker D."/>
            <person name="Gharbi K."/>
            <person name="Hall N."/>
            <person name="Watson M."/>
            <person name="Adriaenssens E.M."/>
            <person name="Foster-Nyarko E."/>
            <person name="Jarju S."/>
            <person name="Secka A."/>
            <person name="Antonio M."/>
            <person name="Oren A."/>
            <person name="Chaudhuri R.R."/>
            <person name="La Ragione R."/>
            <person name="Hildebrand F."/>
            <person name="Pallen M.J."/>
        </authorList>
    </citation>
    <scope>NUCLEOTIDE SEQUENCE</scope>
    <source>
        <strain evidence="7">CHK191-8634</strain>
    </source>
</reference>
<organism evidence="7 8">
    <name type="scientific">Candidatus Ventrousia excrementavium</name>
    <dbReference type="NCBI Taxonomy" id="2840961"/>
    <lineage>
        <taxon>Bacteria</taxon>
        <taxon>Bacillati</taxon>
        <taxon>Bacillota</taxon>
        <taxon>Clostridia</taxon>
        <taxon>Eubacteriales</taxon>
        <taxon>Clostridiaceae</taxon>
        <taxon>Clostridiaceae incertae sedis</taxon>
        <taxon>Candidatus Ventrousia</taxon>
    </lineage>
</organism>
<dbReference type="Pfam" id="PF02571">
    <property type="entry name" value="CbiJ"/>
    <property type="match status" value="1"/>
</dbReference>
<gene>
    <name evidence="7" type="primary">cobK</name>
    <name evidence="7" type="ORF">IAB67_09765</name>
</gene>
<dbReference type="PANTHER" id="PTHR43182:SF1">
    <property type="entry name" value="COBALT-PRECORRIN-7 C(5)-METHYLTRANSFERASE"/>
    <property type="match status" value="1"/>
</dbReference>
<dbReference type="AlphaFoldDB" id="A0A9D1S1W1"/>
<keyword evidence="2" id="KW-0169">Cobalamin biosynthesis</keyword>
<keyword evidence="5" id="KW-0949">S-adenosyl-L-methionine</keyword>
<dbReference type="InterPro" id="IPR014008">
    <property type="entry name" value="Cbl_synth_MTase_CbiT"/>
</dbReference>
<dbReference type="InterPro" id="IPR029063">
    <property type="entry name" value="SAM-dependent_MTases_sf"/>
</dbReference>
<dbReference type="SUPFAM" id="SSF53335">
    <property type="entry name" value="S-adenosyl-L-methionine-dependent methyltransferases"/>
    <property type="match status" value="1"/>
</dbReference>
<dbReference type="InterPro" id="IPR000878">
    <property type="entry name" value="4pyrrol_Mease"/>
</dbReference>
<dbReference type="NCBIfam" id="TIGR02467">
    <property type="entry name" value="CbiE"/>
    <property type="match status" value="1"/>
</dbReference>
<dbReference type="Proteomes" id="UP000824073">
    <property type="component" value="Unassembled WGS sequence"/>
</dbReference>
<name>A0A9D1S1W1_9CLOT</name>
<dbReference type="CDD" id="cd11644">
    <property type="entry name" value="Precorrin-6Y-MT"/>
    <property type="match status" value="1"/>
</dbReference>
<dbReference type="PANTHER" id="PTHR43182">
    <property type="entry name" value="COBALT-PRECORRIN-6B C(15)-METHYLTRANSFERASE (DECARBOXYLATING)"/>
    <property type="match status" value="1"/>
</dbReference>
<evidence type="ECO:0000313" key="8">
    <source>
        <dbReference type="Proteomes" id="UP000824073"/>
    </source>
</evidence>
<evidence type="ECO:0000256" key="3">
    <source>
        <dbReference type="ARBA" id="ARBA00022603"/>
    </source>
</evidence>
<keyword evidence="3" id="KW-0489">Methyltransferase</keyword>
<reference evidence="7" key="1">
    <citation type="submission" date="2020-10" db="EMBL/GenBank/DDBJ databases">
        <authorList>
            <person name="Gilroy R."/>
        </authorList>
    </citation>
    <scope>NUCLEOTIDE SEQUENCE</scope>
    <source>
        <strain evidence="7">CHK191-8634</strain>
    </source>
</reference>
<evidence type="ECO:0000256" key="1">
    <source>
        <dbReference type="ARBA" id="ARBA00004953"/>
    </source>
</evidence>
<dbReference type="GO" id="GO:0016994">
    <property type="term" value="F:precorrin-6A reductase activity"/>
    <property type="evidence" value="ECO:0007669"/>
    <property type="project" value="UniProtKB-EC"/>
</dbReference>
<evidence type="ECO:0000313" key="7">
    <source>
        <dbReference type="EMBL" id="HIU44571.1"/>
    </source>
</evidence>
<comment type="pathway">
    <text evidence="1">Cofactor biosynthesis; adenosylcobalamin biosynthesis.</text>
</comment>
<proteinExistence type="predicted"/>
<dbReference type="GO" id="GO:0032259">
    <property type="term" value="P:methylation"/>
    <property type="evidence" value="ECO:0007669"/>
    <property type="project" value="UniProtKB-KW"/>
</dbReference>
<protein>
    <submittedName>
        <fullName evidence="7">Precorrin-6A reductase</fullName>
        <ecNumber evidence="7">1.3.1.54</ecNumber>
    </submittedName>
</protein>
<comment type="caution">
    <text evidence="7">The sequence shown here is derived from an EMBL/GenBank/DDBJ whole genome shotgun (WGS) entry which is preliminary data.</text>
</comment>
<accession>A0A9D1S1W1</accession>
<keyword evidence="4" id="KW-0808">Transferase</keyword>
<dbReference type="NCBIfam" id="TIGR00715">
    <property type="entry name" value="precor6x_red"/>
    <property type="match status" value="1"/>
</dbReference>
<feature type="domain" description="Tetrapyrrole methylase" evidence="6">
    <location>
        <begin position="258"/>
        <end position="440"/>
    </location>
</feature>
<evidence type="ECO:0000259" key="6">
    <source>
        <dbReference type="Pfam" id="PF00590"/>
    </source>
</evidence>
<dbReference type="InterPro" id="IPR050714">
    <property type="entry name" value="Cobalamin_biosynth_MTase"/>
</dbReference>
<dbReference type="CDD" id="cd02440">
    <property type="entry name" value="AdoMet_MTases"/>
    <property type="match status" value="1"/>
</dbReference>
<evidence type="ECO:0000256" key="4">
    <source>
        <dbReference type="ARBA" id="ARBA00022679"/>
    </source>
</evidence>
<dbReference type="Pfam" id="PF00590">
    <property type="entry name" value="TP_methylase"/>
    <property type="match status" value="1"/>
</dbReference>
<dbReference type="GO" id="GO:0008276">
    <property type="term" value="F:protein methyltransferase activity"/>
    <property type="evidence" value="ECO:0007669"/>
    <property type="project" value="InterPro"/>
</dbReference>
<dbReference type="GO" id="GO:0009236">
    <property type="term" value="P:cobalamin biosynthetic process"/>
    <property type="evidence" value="ECO:0007669"/>
    <property type="project" value="UniProtKB-KW"/>
</dbReference>
<dbReference type="InterPro" id="IPR012818">
    <property type="entry name" value="CbiE"/>
</dbReference>
<dbReference type="NCBIfam" id="TIGR02469">
    <property type="entry name" value="CbiT"/>
    <property type="match status" value="1"/>
</dbReference>
<sequence length="660" mass="70141">MYNLCVFAGTTEGRKLIEYLATQPVRVTACVATEYGQAMLGSYDNVTVMTGRLPGDSIKDLLRKGLFDLVIDATHPYASHITESLCSACHAVGVEYLRLLRESADAPADALFFPDAASAVEYLNTADGNILLTTGSKELASYTGVSDFARRVYARVLPMAQSLDACRHAGLPPDHIFAMQGPFSQEMNVAMLHAANARFLVTKDGGSAGGFEEKASAARQTGMQLIVIGRPPQLDGISISETIKTLCRRFSLSVVPEVAIVGIGPGSRSAMTREVCDAIDSADCLIGAARMLRSASRPGQSTFDAISPQSIAQYIASHPEHRRFAVLLSGDTGFFSGAKKLLPLLSDCSVRVLPGVSSLAALCARLHTSYEDVVTVSLHGRSRDIVSDVRANARVFVLLGGENSVSSLCAALTEAGLGHVSVHVGQRLSYPDESVITAEAHALAGRSFDPLSVALIENEHPCSAVTHGLPDDAFIRASDSVVPMTKSEVRSVCLSKLRLTRDAVCWDIGAGTGSVAIEMALQARSGQVYAIEKKNAAVSLLRENQARFSVQNLTIVHGCAPQDCAALPAPTHAFIGGSSGNMRSIIAQLIVKNPRVRIVATAVSLETVAELTACLNEFDFSYAETVLLSVARSKAVGPYHMMAGQNPIHVFTMQNGCDNA</sequence>
<dbReference type="Gene3D" id="3.40.1010.10">
    <property type="entry name" value="Cobalt-precorrin-4 Transmethylase, Domain 1"/>
    <property type="match status" value="1"/>
</dbReference>
<dbReference type="EMBL" id="DVMR01000072">
    <property type="protein sequence ID" value="HIU44571.1"/>
    <property type="molecule type" value="Genomic_DNA"/>
</dbReference>
<dbReference type="EC" id="1.3.1.54" evidence="7"/>
<keyword evidence="7" id="KW-0560">Oxidoreductase</keyword>
<evidence type="ECO:0000256" key="5">
    <source>
        <dbReference type="ARBA" id="ARBA00022691"/>
    </source>
</evidence>